<reference evidence="1 2" key="1">
    <citation type="submission" date="2023-11" db="EMBL/GenBank/DDBJ databases">
        <authorList>
            <person name="Bao R."/>
        </authorList>
    </citation>
    <scope>NUCLEOTIDE SEQUENCE [LARGE SCALE GENOMIC DNA]</scope>
    <source>
        <strain evidence="1 2">PJ23</strain>
    </source>
</reference>
<accession>A0ABU4RP41</accession>
<dbReference type="Proteomes" id="UP001274321">
    <property type="component" value="Unassembled WGS sequence"/>
</dbReference>
<dbReference type="InterPro" id="IPR000709">
    <property type="entry name" value="Leu_Ile_Val-bd"/>
</dbReference>
<sequence length="384" mass="41297">MSVRSDGPWRIGVLFSSTGVTAGVETAQLRATLLAVDEINAAGGVLGRSVEAVVRDPGSDPKRFRALAEQLLTRDGVRLIFGCYMSSARKLVLPVVEQHHGLLFYPTLYEGFEFSASCIYTGAAPNQNALQLARYLLDTGRRRLLLIGSNYVYPYESNRIMTDLVTGAGGTVVDEIYVPVDATARHFERAVQRMRDTAPDAVFSTVVGAPTTLLYRAHRDAGFDPAAMPIASLTTGEAEVADMGAASAEGHITAAPFFETLTSPAAQAFVSAFKARHGAEAPVPAAAEAAYLQVHVAADALLRAGSDDPQALLPQLRDRDFPAPQGRIRISGENNHTHLWPRVAKVDAAGRFRVVWDPGVRVKPDPYCVVQTLNDWSADALPAT</sequence>
<gene>
    <name evidence="1" type="ORF">SCD90_07790</name>
</gene>
<dbReference type="PANTHER" id="PTHR47628">
    <property type="match status" value="1"/>
</dbReference>
<proteinExistence type="predicted"/>
<protein>
    <submittedName>
        <fullName evidence="1">Transporter substrate-binding domain-containing protein</fullName>
    </submittedName>
</protein>
<dbReference type="PANTHER" id="PTHR47628:SF1">
    <property type="entry name" value="ALIPHATIC AMIDASE EXPRESSION-REGULATING PROTEIN"/>
    <property type="match status" value="1"/>
</dbReference>
<name>A0ABU4RP41_9HYPH</name>
<dbReference type="Gene3D" id="3.40.50.2300">
    <property type="match status" value="2"/>
</dbReference>
<keyword evidence="2" id="KW-1185">Reference proteome</keyword>
<dbReference type="InterPro" id="IPR028082">
    <property type="entry name" value="Peripla_BP_I"/>
</dbReference>
<comment type="caution">
    <text evidence="1">The sequence shown here is derived from an EMBL/GenBank/DDBJ whole genome shotgun (WGS) entry which is preliminary data.</text>
</comment>
<dbReference type="RefSeq" id="WP_319844081.1">
    <property type="nucleotide sequence ID" value="NZ_JAXAFJ010000003.1"/>
</dbReference>
<dbReference type="InterPro" id="IPR039570">
    <property type="entry name" value="AmiC_PBP1"/>
</dbReference>
<dbReference type="Pfam" id="PF13433">
    <property type="entry name" value="Peripla_BP_5"/>
    <property type="match status" value="1"/>
</dbReference>
<dbReference type="SUPFAM" id="SSF53822">
    <property type="entry name" value="Periplasmic binding protein-like I"/>
    <property type="match status" value="1"/>
</dbReference>
<dbReference type="PRINTS" id="PR00337">
    <property type="entry name" value="LEUILEVALBP"/>
</dbReference>
<organism evidence="1 2">
    <name type="scientific">Terrihabitans rhizophilus</name>
    <dbReference type="NCBI Taxonomy" id="3092662"/>
    <lineage>
        <taxon>Bacteria</taxon>
        <taxon>Pseudomonadati</taxon>
        <taxon>Pseudomonadota</taxon>
        <taxon>Alphaproteobacteria</taxon>
        <taxon>Hyphomicrobiales</taxon>
        <taxon>Terrihabitans</taxon>
    </lineage>
</organism>
<evidence type="ECO:0000313" key="1">
    <source>
        <dbReference type="EMBL" id="MDX6805963.1"/>
    </source>
</evidence>
<evidence type="ECO:0000313" key="2">
    <source>
        <dbReference type="Proteomes" id="UP001274321"/>
    </source>
</evidence>
<dbReference type="CDD" id="cd06357">
    <property type="entry name" value="PBP1_AmiC"/>
    <property type="match status" value="1"/>
</dbReference>
<dbReference type="EMBL" id="JAXAFJ010000003">
    <property type="protein sequence ID" value="MDX6805963.1"/>
    <property type="molecule type" value="Genomic_DNA"/>
</dbReference>